<dbReference type="EMBL" id="JAKKPZ010000228">
    <property type="protein sequence ID" value="KAI1698225.1"/>
    <property type="molecule type" value="Genomic_DNA"/>
</dbReference>
<keyword evidence="1" id="KW-0175">Coiled coil</keyword>
<dbReference type="Proteomes" id="UP001201812">
    <property type="component" value="Unassembled WGS sequence"/>
</dbReference>
<feature type="coiled-coil region" evidence="1">
    <location>
        <begin position="307"/>
        <end position="337"/>
    </location>
</feature>
<feature type="transmembrane region" description="Helical" evidence="2">
    <location>
        <begin position="12"/>
        <end position="32"/>
    </location>
</feature>
<keyword evidence="2" id="KW-1133">Transmembrane helix</keyword>
<gene>
    <name evidence="3" type="ORF">DdX_18034</name>
</gene>
<dbReference type="AlphaFoldDB" id="A0AAD4QYM8"/>
<comment type="caution">
    <text evidence="3">The sequence shown here is derived from an EMBL/GenBank/DDBJ whole genome shotgun (WGS) entry which is preliminary data.</text>
</comment>
<name>A0AAD4QYM8_9BILA</name>
<evidence type="ECO:0000313" key="3">
    <source>
        <dbReference type="EMBL" id="KAI1698225.1"/>
    </source>
</evidence>
<protein>
    <submittedName>
        <fullName evidence="3">Uncharacterized protein</fullName>
    </submittedName>
</protein>
<organism evidence="3 4">
    <name type="scientific">Ditylenchus destructor</name>
    <dbReference type="NCBI Taxonomy" id="166010"/>
    <lineage>
        <taxon>Eukaryota</taxon>
        <taxon>Metazoa</taxon>
        <taxon>Ecdysozoa</taxon>
        <taxon>Nematoda</taxon>
        <taxon>Chromadorea</taxon>
        <taxon>Rhabditida</taxon>
        <taxon>Tylenchina</taxon>
        <taxon>Tylenchomorpha</taxon>
        <taxon>Sphaerularioidea</taxon>
        <taxon>Anguinidae</taxon>
        <taxon>Anguininae</taxon>
        <taxon>Ditylenchus</taxon>
    </lineage>
</organism>
<sequence>MVCGGDIFLSAIDIPATIFHISMAVFLIYNIFKKSKRFCTGFYVLFATISLFDVIQIGMSTLLLSKELEKQNGVKGFTWVTSFANRACHREHISHLFGERSAVAYCKGNTGTDMMNKATIILPGNPYKRGLSYVVESPYSGEQAQENTMEKYADALDNAVGEQDQAYRQLLRANSTVLVLLLRYNARKNFFNTKERIYNLMLAAREKAETQLQDATDSSEKAQADLESAHRKILYSTIFGYAASLNIAQTKLVLENPEPTFPKNAESEMKRRMLNQMLDSDFQRVSSNAKLTSNALTSKKRLFEVRAKNEKRAKTAMESAKAQLEKAEVALNKVKVQNDSENRIAIFDE</sequence>
<feature type="coiled-coil region" evidence="1">
    <location>
        <begin position="205"/>
        <end position="232"/>
    </location>
</feature>
<feature type="transmembrane region" description="Helical" evidence="2">
    <location>
        <begin position="44"/>
        <end position="64"/>
    </location>
</feature>
<accession>A0AAD4QYM8</accession>
<evidence type="ECO:0000256" key="1">
    <source>
        <dbReference type="SAM" id="Coils"/>
    </source>
</evidence>
<keyword evidence="2" id="KW-0812">Transmembrane</keyword>
<proteinExistence type="predicted"/>
<evidence type="ECO:0000313" key="4">
    <source>
        <dbReference type="Proteomes" id="UP001201812"/>
    </source>
</evidence>
<keyword evidence="4" id="KW-1185">Reference proteome</keyword>
<keyword evidence="2" id="KW-0472">Membrane</keyword>
<reference evidence="3" key="1">
    <citation type="submission" date="2022-01" db="EMBL/GenBank/DDBJ databases">
        <title>Genome Sequence Resource for Two Populations of Ditylenchus destructor, the Migratory Endoparasitic Phytonematode.</title>
        <authorList>
            <person name="Zhang H."/>
            <person name="Lin R."/>
            <person name="Xie B."/>
        </authorList>
    </citation>
    <scope>NUCLEOTIDE SEQUENCE</scope>
    <source>
        <strain evidence="3">BazhouSP</strain>
    </source>
</reference>
<evidence type="ECO:0000256" key="2">
    <source>
        <dbReference type="SAM" id="Phobius"/>
    </source>
</evidence>